<dbReference type="InterPro" id="IPR027417">
    <property type="entry name" value="P-loop_NTPase"/>
</dbReference>
<dbReference type="CDD" id="cd22352">
    <property type="entry name" value="RecB_C-like"/>
    <property type="match status" value="1"/>
</dbReference>
<keyword evidence="2 15" id="KW-0479">Metal-binding</keyword>
<evidence type="ECO:0000256" key="8">
    <source>
        <dbReference type="ARBA" id="ARBA00022840"/>
    </source>
</evidence>
<dbReference type="Pfam" id="PF00580">
    <property type="entry name" value="UvrD-helicase"/>
    <property type="match status" value="1"/>
</dbReference>
<evidence type="ECO:0000256" key="10">
    <source>
        <dbReference type="ARBA" id="ARBA00023125"/>
    </source>
</evidence>
<dbReference type="NCBIfam" id="TIGR00609">
    <property type="entry name" value="recB"/>
    <property type="match status" value="1"/>
</dbReference>
<feature type="binding site" evidence="15">
    <location>
        <position position="1083"/>
    </location>
    <ligand>
        <name>Mg(2+)</name>
        <dbReference type="ChEBI" id="CHEBI:18420"/>
    </ligand>
</feature>
<dbReference type="Pfam" id="PF13361">
    <property type="entry name" value="UvrD_C"/>
    <property type="match status" value="1"/>
</dbReference>
<comment type="miscellaneous">
    <text evidence="15">In the RecBCD complex, RecB has a slow 3'-5' helicase, an exonuclease activity and loads RecA onto ssDNA, RecD has a fast 5'-3' helicase activity, while RecC stimulates the ATPase and processivity of the RecB helicase and contributes to recognition of the Chi site.</text>
</comment>
<keyword evidence="3 15" id="KW-0547">Nucleotide-binding</keyword>
<evidence type="ECO:0000256" key="16">
    <source>
        <dbReference type="PROSITE-ProRule" id="PRU00560"/>
    </source>
</evidence>
<evidence type="ECO:0000256" key="12">
    <source>
        <dbReference type="ARBA" id="ARBA00023235"/>
    </source>
</evidence>
<comment type="cofactor">
    <cofactor evidence="15">
        <name>Mg(2+)</name>
        <dbReference type="ChEBI" id="CHEBI:18420"/>
    </cofactor>
    <text evidence="15">Binds 1 Mg(2+) ion per subunit.</text>
</comment>
<dbReference type="Gene3D" id="1.10.3170.10">
    <property type="entry name" value="Recbcd, chain B, domain 2"/>
    <property type="match status" value="1"/>
</dbReference>
<evidence type="ECO:0000256" key="3">
    <source>
        <dbReference type="ARBA" id="ARBA00022741"/>
    </source>
</evidence>
<feature type="domain" description="UvrD-like helicase C-terminal" evidence="18">
    <location>
        <begin position="464"/>
        <end position="731"/>
    </location>
</feature>
<comment type="caution">
    <text evidence="19">The sequence shown here is derived from an EMBL/GenBank/DDBJ whole genome shotgun (WGS) entry which is preliminary data.</text>
</comment>
<dbReference type="InterPro" id="IPR011604">
    <property type="entry name" value="PDDEXK-like_dom_sf"/>
</dbReference>
<feature type="binding site" evidence="15">
    <location>
        <position position="1070"/>
    </location>
    <ligand>
        <name>Mg(2+)</name>
        <dbReference type="ChEBI" id="CHEBI:18420"/>
    </ligand>
</feature>
<feature type="binding site" evidence="16">
    <location>
        <begin position="30"/>
        <end position="37"/>
    </location>
    <ligand>
        <name>ATP</name>
        <dbReference type="ChEBI" id="CHEBI:30616"/>
    </ligand>
</feature>
<feature type="domain" description="UvrD-like helicase ATP-binding" evidence="17">
    <location>
        <begin position="9"/>
        <end position="445"/>
    </location>
</feature>
<dbReference type="SUPFAM" id="SSF52980">
    <property type="entry name" value="Restriction endonuclease-like"/>
    <property type="match status" value="1"/>
</dbReference>
<evidence type="ECO:0000256" key="1">
    <source>
        <dbReference type="ARBA" id="ARBA00022722"/>
    </source>
</evidence>
<comment type="similarity">
    <text evidence="15">Belongs to the helicase family. UvrD subfamily.</text>
</comment>
<evidence type="ECO:0000313" key="20">
    <source>
        <dbReference type="Proteomes" id="UP001157186"/>
    </source>
</evidence>
<feature type="region of interest" description="DNA-binding and helicase activity, interacts with RecC" evidence="15">
    <location>
        <begin position="1"/>
        <end position="833"/>
    </location>
</feature>
<keyword evidence="8 15" id="KW-0067">ATP-binding</keyword>
<keyword evidence="5 15" id="KW-0378">Hydrolase</keyword>
<gene>
    <name evidence="15 19" type="primary">recB</name>
    <name evidence="19" type="ORF">tinsulaeT_37940</name>
</gene>
<keyword evidence="7 15" id="KW-0269">Exonuclease</keyword>
<dbReference type="InterPro" id="IPR000212">
    <property type="entry name" value="DNA_helicase_UvrD/REP"/>
</dbReference>
<dbReference type="Gene3D" id="1.10.486.10">
    <property type="entry name" value="PCRA, domain 4"/>
    <property type="match status" value="1"/>
</dbReference>
<dbReference type="RefSeq" id="WP_284246453.1">
    <property type="nucleotide sequence ID" value="NZ_BSST01000001.1"/>
</dbReference>
<keyword evidence="12 15" id="KW-0413">Isomerase</keyword>
<reference evidence="19 20" key="1">
    <citation type="submission" date="2023-03" db="EMBL/GenBank/DDBJ databases">
        <title>Draft genome sequence of Thalassotalea insulae KCTC 62186T.</title>
        <authorList>
            <person name="Sawabe T."/>
        </authorList>
    </citation>
    <scope>NUCLEOTIDE SEQUENCE [LARGE SCALE GENOMIC DNA]</scope>
    <source>
        <strain evidence="19 20">KCTC 62186</strain>
    </source>
</reference>
<dbReference type="PANTHER" id="PTHR11070">
    <property type="entry name" value="UVRD / RECB / PCRA DNA HELICASE FAMILY MEMBER"/>
    <property type="match status" value="1"/>
</dbReference>
<comment type="domain">
    <text evidence="15">The N-terminal DNA-binding domain is a ssDNA-dependent ATPase and has ATP-dependent 3'-5' helicase function. This domain interacts with RecC.</text>
</comment>
<protein>
    <recommendedName>
        <fullName evidence="15">RecBCD enzyme subunit RecB</fullName>
        <ecNumber evidence="15">3.1.11.5</ecNumber>
        <ecNumber evidence="15">5.6.2.4</ecNumber>
    </recommendedName>
    <alternativeName>
        <fullName evidence="15">DNA 3'-5' helicase subunit RecB</fullName>
    </alternativeName>
    <alternativeName>
        <fullName evidence="15">Exonuclease V subunit RecB</fullName>
        <shortName evidence="15">ExoV subunit RecB</shortName>
    </alternativeName>
    <alternativeName>
        <fullName evidence="15">Helicase/nuclease RecBCD subunit RecB</fullName>
    </alternativeName>
</protein>
<feature type="active site" description="For nuclease activity" evidence="15">
    <location>
        <position position="1083"/>
    </location>
</feature>
<evidence type="ECO:0000256" key="4">
    <source>
        <dbReference type="ARBA" id="ARBA00022763"/>
    </source>
</evidence>
<evidence type="ECO:0000259" key="17">
    <source>
        <dbReference type="PROSITE" id="PS51198"/>
    </source>
</evidence>
<evidence type="ECO:0000256" key="9">
    <source>
        <dbReference type="ARBA" id="ARBA00022842"/>
    </source>
</evidence>
<keyword evidence="20" id="KW-1185">Reference proteome</keyword>
<dbReference type="EC" id="3.1.11.5" evidence="15"/>
<comment type="function">
    <text evidence="15">A helicase/nuclease that prepares dsDNA breaks (DSB) for recombinational DNA repair. Binds to DSBs and unwinds DNA via a highly rapid and processive ATP-dependent bidirectional helicase activity. Unwinds dsDNA until it encounters a Chi (crossover hotspot instigator) sequence from the 3' direction. Cuts ssDNA a few nucleotides 3' to the Chi site. The properties and activities of the enzyme are changed at Chi. The Chi-altered holoenzyme produces a long 3'-ssDNA overhang and facilitates RecA-binding to the ssDNA for homologous DNA recombination and repair. Holoenzyme degrades any linearized DNA that is unable to undergo homologous recombination. In the holoenzyme this subunit contributes ATPase, 3'-5' helicase, exonuclease activity and loads RecA onto ssDNA.</text>
</comment>
<comment type="catalytic activity">
    <reaction evidence="15">
        <text>Exonucleolytic cleavage (in the presence of ATP) in either 5'- to 3'- or 3'- to 5'-direction to yield 5'-phosphooligonucleotides.</text>
        <dbReference type="EC" id="3.1.11.5"/>
    </reaction>
</comment>
<comment type="catalytic activity">
    <reaction evidence="14 15">
        <text>ATP + H2O = ADP + phosphate + H(+)</text>
        <dbReference type="Rhea" id="RHEA:13065"/>
        <dbReference type="ChEBI" id="CHEBI:15377"/>
        <dbReference type="ChEBI" id="CHEBI:15378"/>
        <dbReference type="ChEBI" id="CHEBI:30616"/>
        <dbReference type="ChEBI" id="CHEBI:43474"/>
        <dbReference type="ChEBI" id="CHEBI:456216"/>
        <dbReference type="EC" id="5.6.2.4"/>
    </reaction>
</comment>
<evidence type="ECO:0000256" key="6">
    <source>
        <dbReference type="ARBA" id="ARBA00022806"/>
    </source>
</evidence>
<evidence type="ECO:0000256" key="7">
    <source>
        <dbReference type="ARBA" id="ARBA00022839"/>
    </source>
</evidence>
<evidence type="ECO:0000256" key="2">
    <source>
        <dbReference type="ARBA" id="ARBA00022723"/>
    </source>
</evidence>
<feature type="region of interest" description="Nuclease activity, interacts with RecD and RecA" evidence="15">
    <location>
        <begin position="883"/>
        <end position="1194"/>
    </location>
</feature>
<accession>A0ABQ6GYY8</accession>
<keyword evidence="6 15" id="KW-0347">Helicase</keyword>
<evidence type="ECO:0000313" key="19">
    <source>
        <dbReference type="EMBL" id="GLX80454.1"/>
    </source>
</evidence>
<dbReference type="EMBL" id="BSST01000001">
    <property type="protein sequence ID" value="GLX80454.1"/>
    <property type="molecule type" value="Genomic_DNA"/>
</dbReference>
<dbReference type="PROSITE" id="PS51217">
    <property type="entry name" value="UVRD_HELICASE_CTER"/>
    <property type="match status" value="1"/>
</dbReference>
<organism evidence="19 20">
    <name type="scientific">Thalassotalea insulae</name>
    <dbReference type="NCBI Taxonomy" id="2056778"/>
    <lineage>
        <taxon>Bacteria</taxon>
        <taxon>Pseudomonadati</taxon>
        <taxon>Pseudomonadota</taxon>
        <taxon>Gammaproteobacteria</taxon>
        <taxon>Alteromonadales</taxon>
        <taxon>Colwelliaceae</taxon>
        <taxon>Thalassotalea</taxon>
    </lineage>
</organism>
<dbReference type="InterPro" id="IPR011335">
    <property type="entry name" value="Restrct_endonuc-II-like"/>
</dbReference>
<feature type="binding site" evidence="15">
    <location>
        <position position="943"/>
    </location>
    <ligand>
        <name>Mg(2+)</name>
        <dbReference type="ChEBI" id="CHEBI:18420"/>
    </ligand>
</feature>
<evidence type="ECO:0000256" key="14">
    <source>
        <dbReference type="ARBA" id="ARBA00048988"/>
    </source>
</evidence>
<comment type="domain">
    <text evidence="15">The C-terminal domain has nuclease activity and interacts with RecD. It interacts with RecA, facilitating its loading onto ssDNA.</text>
</comment>
<name>A0ABQ6GYY8_9GAMM</name>
<evidence type="ECO:0000256" key="13">
    <source>
        <dbReference type="ARBA" id="ARBA00034617"/>
    </source>
</evidence>
<comment type="subunit">
    <text evidence="15">Heterotrimer of RecB, RecC and RecD. All subunits contribute to DNA-binding. Interacts with RecA.</text>
</comment>
<keyword evidence="1 15" id="KW-0540">Nuclease</keyword>
<dbReference type="EC" id="5.6.2.4" evidence="15"/>
<dbReference type="PROSITE" id="PS51198">
    <property type="entry name" value="UVRD_HELICASE_ATP_BIND"/>
    <property type="match status" value="1"/>
</dbReference>
<dbReference type="Gene3D" id="3.90.320.10">
    <property type="match status" value="1"/>
</dbReference>
<dbReference type="Proteomes" id="UP001157186">
    <property type="component" value="Unassembled WGS sequence"/>
</dbReference>
<keyword evidence="10 15" id="KW-0238">DNA-binding</keyword>
<evidence type="ECO:0000259" key="18">
    <source>
        <dbReference type="PROSITE" id="PS51217"/>
    </source>
</evidence>
<dbReference type="InterPro" id="IPR014017">
    <property type="entry name" value="DNA_helicase_UvrD-like_C"/>
</dbReference>
<evidence type="ECO:0000256" key="11">
    <source>
        <dbReference type="ARBA" id="ARBA00023204"/>
    </source>
</evidence>
<dbReference type="InterPro" id="IPR004586">
    <property type="entry name" value="RecB"/>
</dbReference>
<dbReference type="HAMAP" id="MF_01485">
    <property type="entry name" value="RecB"/>
    <property type="match status" value="1"/>
</dbReference>
<evidence type="ECO:0000256" key="5">
    <source>
        <dbReference type="ARBA" id="ARBA00022801"/>
    </source>
</evidence>
<keyword evidence="9 15" id="KW-0460">Magnesium</keyword>
<dbReference type="InterPro" id="IPR014016">
    <property type="entry name" value="UvrD-like_ATP-bd"/>
</dbReference>
<keyword evidence="4 15" id="KW-0227">DNA damage</keyword>
<proteinExistence type="inferred from homology"/>
<comment type="catalytic activity">
    <reaction evidence="13 15">
        <text>Couples ATP hydrolysis with the unwinding of duplex DNA by translocating in the 3'-5' direction.</text>
        <dbReference type="EC" id="5.6.2.4"/>
    </reaction>
</comment>
<dbReference type="PANTHER" id="PTHR11070:SF23">
    <property type="entry name" value="RECBCD ENZYME SUBUNIT RECB"/>
    <property type="match status" value="1"/>
</dbReference>
<dbReference type="SUPFAM" id="SSF52540">
    <property type="entry name" value="P-loop containing nucleoside triphosphate hydrolases"/>
    <property type="match status" value="1"/>
</dbReference>
<sequence length="1194" mass="136674">MTEHTHNNDISGQNLVAHQLPLTGIHLIEASAGTGKTFNITRIYLRLLLERQLTVQQILVMTFTKDATEELRGRIDSFIRLALNQWHQLVESDDYFKEIAQKVDHQQAMLALKQALLYLDEAAIFTIHGFCKRVLNQYAFESGIAFNAQMEGEQQLLVTQAVQDWYRQLANDVDAFNQVVAFWPTPEKFVSDFAKAINQDSRLQLDDSNQLIAEFTQSITQAIDALTDNQAILFEHLVTGKTKAEQEKRSGEYQALLDWLTDAKDDHRSIEQSMPDGFIDGRRFSRSIAKQQLKEIFIPVNQVKQSAKSLFTEIARREALAVAKVGIEQVRAQIKQEKQRLNLLTFDDLVSTLAQHLSCQQGQGLADSLFQQYPYGLIDEFQDTDPAQLSIVKAIYFQRNSGSLFMIGDPKQAIYGFRGGDIFAYMSARKQCDYQWLMDTNWRSTQAMINGYNRLFYGNALDQSPRDVFKYQIPYHPVKPSPKALAQQRDNEQSTAALQLVYFRPETKNKQVAQSFRAEMATWCANEIVALLTDKTQQIEARDIALLVRDGTEAKEIKQALFNAGLASVYLSDRANLLHSEQTAQLIQLLKGILFLENERLFCAGLASPLLPYPAQALYQLQNDDLAWQEMKVTFSHLREQWLNKGFITMALQLLHQHLEISGDNSERCLTNLLHLFELLQTASQRHKQPQELLYWFEQQSQAEFPELESELRLESEENLIRIITQHGSKGLEYPIVFVPFASRYKDPLKFGNRNLSLIEYHNDQGELVLSLTGSSQARQAMTAEAHAETIRLLYVAVTRAERKCYLLMTEFDKAYLSPIGLTCQWQKETDIAQNLQQLVNDQPEDIALAIINEPLTPNHIGVIEQDIIEVSAAEFHGKIERDWWLSSFTALSRNIRDNGVSSPDRDNQLELDVAEADAQSLLSSQQLRFALTKGANTGNLLHYILEHINFAEPNWPTVLQWAKVKYGDLPSGFDDHDLAHWLEQALSTPLSLQDNAFTLASIAPDKILKEAEFYFPLANADVRRLSQLLTVHRKAGADKSATDTIDLYQQPFMIALYRQLKGMMHGFIDLIFEYQGKYYLADYKSNHLGDQYHDYQPELLKIDIERHNYDLQYMIYSLALHRYLAVTLENYQPAEHFGGVYYCYLRGMSNESQHQGCGVYYRNISVNELEQLDAIFAGSDSKQDANNEYQEKV</sequence>
<evidence type="ECO:0000256" key="15">
    <source>
        <dbReference type="HAMAP-Rule" id="MF_01485"/>
    </source>
</evidence>
<dbReference type="Gene3D" id="3.40.50.300">
    <property type="entry name" value="P-loop containing nucleotide triphosphate hydrolases"/>
    <property type="match status" value="2"/>
</dbReference>
<keyword evidence="11 15" id="KW-0234">DNA repair</keyword>